<proteinExistence type="predicted"/>
<sequence>MVPKALVPSQVQGEPHANHNQGATILKLNTVEFRKEYRYVIIVHCMNQISTALVKFKLIKMQQTAIYELLAKLSFSLFYITALCKNWQLVRISEKWNAKRIISSQVECNGALLFFNEMFSPLATRYNNIKS</sequence>
<dbReference type="EMBL" id="JAPWTJ010000138">
    <property type="protein sequence ID" value="KAJ8982256.1"/>
    <property type="molecule type" value="Genomic_DNA"/>
</dbReference>
<reference evidence="1" key="1">
    <citation type="journal article" date="2023" name="Insect Mol. Biol.">
        <title>Genome sequencing provides insights into the evolution of gene families encoding plant cell wall-degrading enzymes in longhorned beetles.</title>
        <authorList>
            <person name="Shin N.R."/>
            <person name="Okamura Y."/>
            <person name="Kirsch R."/>
            <person name="Pauchet Y."/>
        </authorList>
    </citation>
    <scope>NUCLEOTIDE SEQUENCE</scope>
    <source>
        <strain evidence="1">MMC_N1</strain>
    </source>
</reference>
<keyword evidence="2" id="KW-1185">Reference proteome</keyword>
<protein>
    <submittedName>
        <fullName evidence="1">Uncharacterized protein</fullName>
    </submittedName>
</protein>
<evidence type="ECO:0000313" key="2">
    <source>
        <dbReference type="Proteomes" id="UP001162164"/>
    </source>
</evidence>
<comment type="caution">
    <text evidence="1">The sequence shown here is derived from an EMBL/GenBank/DDBJ whole genome shotgun (WGS) entry which is preliminary data.</text>
</comment>
<gene>
    <name evidence="1" type="ORF">NQ317_018645</name>
</gene>
<organism evidence="1 2">
    <name type="scientific">Molorchus minor</name>
    <dbReference type="NCBI Taxonomy" id="1323400"/>
    <lineage>
        <taxon>Eukaryota</taxon>
        <taxon>Metazoa</taxon>
        <taxon>Ecdysozoa</taxon>
        <taxon>Arthropoda</taxon>
        <taxon>Hexapoda</taxon>
        <taxon>Insecta</taxon>
        <taxon>Pterygota</taxon>
        <taxon>Neoptera</taxon>
        <taxon>Endopterygota</taxon>
        <taxon>Coleoptera</taxon>
        <taxon>Polyphaga</taxon>
        <taxon>Cucujiformia</taxon>
        <taxon>Chrysomeloidea</taxon>
        <taxon>Cerambycidae</taxon>
        <taxon>Lamiinae</taxon>
        <taxon>Monochamini</taxon>
        <taxon>Molorchus</taxon>
    </lineage>
</organism>
<evidence type="ECO:0000313" key="1">
    <source>
        <dbReference type="EMBL" id="KAJ8982256.1"/>
    </source>
</evidence>
<accession>A0ABQ9JWQ1</accession>
<dbReference type="Proteomes" id="UP001162164">
    <property type="component" value="Unassembled WGS sequence"/>
</dbReference>
<name>A0ABQ9JWQ1_9CUCU</name>